<dbReference type="RefSeq" id="WP_044627539.1">
    <property type="nucleotide sequence ID" value="NZ_JTDV01000016.1"/>
</dbReference>
<dbReference type="PATRIC" id="fig|1382798.3.peg.1724"/>
<name>A0A0D7VWT2_9FLAO</name>
<feature type="chain" id="PRO_5002325030" description="Secretion system C-terminal sorting domain-containing protein" evidence="1">
    <location>
        <begin position="20"/>
        <end position="755"/>
    </location>
</feature>
<keyword evidence="1" id="KW-0732">Signal</keyword>
<evidence type="ECO:0008006" key="4">
    <source>
        <dbReference type="Google" id="ProtNLM"/>
    </source>
</evidence>
<proteinExistence type="predicted"/>
<dbReference type="OrthoDB" id="1652165at2"/>
<dbReference type="EMBL" id="JTDV01000016">
    <property type="protein sequence ID" value="KJD31291.1"/>
    <property type="molecule type" value="Genomic_DNA"/>
</dbReference>
<protein>
    <recommendedName>
        <fullName evidence="4">Secretion system C-terminal sorting domain-containing protein</fullName>
    </recommendedName>
</protein>
<gene>
    <name evidence="2" type="ORF">PK35_15780</name>
</gene>
<sequence>MKKITLIFFAFFAFNFGFGQSIFENPITGVDPYTDDPYTNGQIVNPNISVSGIGRGSGISGNTSSNRYNARGWDSPTLDTNDYFEFTLTSNSGYEINFISFAYTGQASGTGPNQFAFRSSIDGYTTNIGTPNETGTTIDLSNIIYQNITAVTFRIYGWGGSAGTGTFSINDFVFNGTVSLLPCPGGTITWDGTNWSNGTGPDLTISAVLDNVYNTSTHGSFSACSLVVNGNLNVGNGTFVEVENDVTINGNIVVETQGNFVQNDDAGLFTLTGTARVNKLTAPKDQWYFYTYWSSPVVDETIGNVFPDVDGDRRFWFNGANFVDTNGDDIDDDNNDWQYAYGGDTMIPGVGYAVTESRFFPSGFGASGTAAFEGEFNTGDVPVPIYTNAANVAPAQNWNFIGNPYPSAIDFDAFYAANSSVVEGAAYFWSQASPPDAGNAGNQNLNFSKNDYAIYSTGSGGVATSPGGEGTIPLQYIPTGQGFFIAGVGAGGTATFTNAMRMADNSSNSQFFKTSGSKGKSFTGNRLWVNLTSDNGVFNQILVAYVDGATNGMDALAYDAPRLSIHELPAALYTSIENESTKFAIQGKPTSSLTNDEIIKLGFSTKINQPTIYSLSLANFEGEFLGNNAVILKDNLLNKVHNLSNSDYSFTSETGVYNDRFEIVFNETVLTAETFEAQTSQLDIINLENDNIRFSVSGNETIKSVKIFDLVGRQLYNLKGKNQSETYQLSELKNKIYIAKVELNSGKIINKKAIK</sequence>
<accession>A0A0D7VWT2</accession>
<dbReference type="Proteomes" id="UP000032361">
    <property type="component" value="Unassembled WGS sequence"/>
</dbReference>
<comment type="caution">
    <text evidence="2">The sequence shown here is derived from an EMBL/GenBank/DDBJ whole genome shotgun (WGS) entry which is preliminary data.</text>
</comment>
<reference evidence="2 3" key="1">
    <citation type="journal article" date="2015" name="Antonie Van Leeuwenhoek">
        <title>Tamlana nanhaiensis sp. nov., isolated from surface seawater collected from the South China Sea.</title>
        <authorList>
            <person name="Liu X."/>
            <person name="Lai Q."/>
            <person name="Du Y."/>
            <person name="Li G."/>
            <person name="Sun F."/>
            <person name="Shao Z."/>
        </authorList>
    </citation>
    <scope>NUCLEOTIDE SEQUENCE [LARGE SCALE GENOMIC DNA]</scope>
    <source>
        <strain evidence="2 3">FHC16</strain>
    </source>
</reference>
<feature type="signal peptide" evidence="1">
    <location>
        <begin position="1"/>
        <end position="19"/>
    </location>
</feature>
<keyword evidence="3" id="KW-1185">Reference proteome</keyword>
<organism evidence="2 3">
    <name type="scientific">Neotamlana nanhaiensis</name>
    <dbReference type="NCBI Taxonomy" id="1382798"/>
    <lineage>
        <taxon>Bacteria</taxon>
        <taxon>Pseudomonadati</taxon>
        <taxon>Bacteroidota</taxon>
        <taxon>Flavobacteriia</taxon>
        <taxon>Flavobacteriales</taxon>
        <taxon>Flavobacteriaceae</taxon>
        <taxon>Neotamlana</taxon>
    </lineage>
</organism>
<evidence type="ECO:0000313" key="2">
    <source>
        <dbReference type="EMBL" id="KJD31291.1"/>
    </source>
</evidence>
<dbReference type="STRING" id="1382798.PK35_15780"/>
<evidence type="ECO:0000256" key="1">
    <source>
        <dbReference type="SAM" id="SignalP"/>
    </source>
</evidence>
<evidence type="ECO:0000313" key="3">
    <source>
        <dbReference type="Proteomes" id="UP000032361"/>
    </source>
</evidence>
<dbReference type="AlphaFoldDB" id="A0A0D7VWT2"/>